<feature type="signal peptide" evidence="1">
    <location>
        <begin position="1"/>
        <end position="26"/>
    </location>
</feature>
<dbReference type="AlphaFoldDB" id="A0A930UY42"/>
<evidence type="ECO:0008006" key="4">
    <source>
        <dbReference type="Google" id="ProtNLM"/>
    </source>
</evidence>
<evidence type="ECO:0000256" key="1">
    <source>
        <dbReference type="SAM" id="SignalP"/>
    </source>
</evidence>
<evidence type="ECO:0000313" key="3">
    <source>
        <dbReference type="Proteomes" id="UP000656804"/>
    </source>
</evidence>
<reference evidence="2" key="1">
    <citation type="submission" date="2020-11" db="EMBL/GenBank/DDBJ databases">
        <title>Nocardioides sp. CBS4Y-1, whole genome shotgun sequence.</title>
        <authorList>
            <person name="Tuo L."/>
        </authorList>
    </citation>
    <scope>NUCLEOTIDE SEQUENCE</scope>
    <source>
        <strain evidence="2">CBS4Y-1</strain>
    </source>
</reference>
<keyword evidence="3" id="KW-1185">Reference proteome</keyword>
<gene>
    <name evidence="2" type="ORF">ISG29_05810</name>
</gene>
<dbReference type="RefSeq" id="WP_194502450.1">
    <property type="nucleotide sequence ID" value="NZ_JADIVZ010000002.1"/>
</dbReference>
<organism evidence="2 3">
    <name type="scientific">Nocardioides acrostichi</name>
    <dbReference type="NCBI Taxonomy" id="2784339"/>
    <lineage>
        <taxon>Bacteria</taxon>
        <taxon>Bacillati</taxon>
        <taxon>Actinomycetota</taxon>
        <taxon>Actinomycetes</taxon>
        <taxon>Propionibacteriales</taxon>
        <taxon>Nocardioidaceae</taxon>
        <taxon>Nocardioides</taxon>
    </lineage>
</organism>
<evidence type="ECO:0000313" key="2">
    <source>
        <dbReference type="EMBL" id="MBF4161200.1"/>
    </source>
</evidence>
<dbReference type="EMBL" id="JADIVZ010000002">
    <property type="protein sequence ID" value="MBF4161200.1"/>
    <property type="molecule type" value="Genomic_DNA"/>
</dbReference>
<feature type="chain" id="PRO_5037089089" description="Ig-like domain-containing protein" evidence="1">
    <location>
        <begin position="27"/>
        <end position="147"/>
    </location>
</feature>
<keyword evidence="1" id="KW-0732">Signal</keyword>
<proteinExistence type="predicted"/>
<name>A0A930UY42_9ACTN</name>
<sequence length="147" mass="14605">MTLRAPVVLAALALCLVLAPVRGSLASWTDSGSVTSGTLSARTLQSVPLSCTGGGASVTISWTPSTSPATLTYTAKTSQSATALPVTGNSSTTVTTTLLVGLLGALLGSTVTVVVTGSLPGTLWVTTQQITLRYTPIILGAGGLTCP</sequence>
<protein>
    <recommendedName>
        <fullName evidence="4">Ig-like domain-containing protein</fullName>
    </recommendedName>
</protein>
<accession>A0A930UY42</accession>
<dbReference type="Proteomes" id="UP000656804">
    <property type="component" value="Unassembled WGS sequence"/>
</dbReference>
<comment type="caution">
    <text evidence="2">The sequence shown here is derived from an EMBL/GenBank/DDBJ whole genome shotgun (WGS) entry which is preliminary data.</text>
</comment>